<dbReference type="InterPro" id="IPR025164">
    <property type="entry name" value="Toastrack_DUF4097"/>
</dbReference>
<evidence type="ECO:0000313" key="3">
    <source>
        <dbReference type="Proteomes" id="UP000199513"/>
    </source>
</evidence>
<name>A0A1I2D508_9BACT</name>
<dbReference type="AlphaFoldDB" id="A0A1I2D508"/>
<evidence type="ECO:0000313" key="2">
    <source>
        <dbReference type="EMBL" id="SFE75589.1"/>
    </source>
</evidence>
<dbReference type="STRING" id="1003.SAMN04488541_100668"/>
<accession>A0A1I2D508</accession>
<feature type="domain" description="DUF4097" evidence="1">
    <location>
        <begin position="113"/>
        <end position="239"/>
    </location>
</feature>
<sequence>MKKLILFSLLFIKACSLILGQKIVNETYKLPESSKVNLNLKFADSIRVTSWDRDEIQIKAVILINNGRLNDAFTMKVDKEGGELEIVTDFDKEMIKQGNAADCKDYVQYIDKNGKSYAVNGKGTHWNNGNMICSDIYFEIKLPDKADLRIESISGNMEIQGFAGKLFAKTISGFVDLTWKNNKGADLEMKTISGDVFSNFDVAIENKKKNSPVGYQLKGKINGGGVPIHLESISGNVYLRKEN</sequence>
<dbReference type="RefSeq" id="WP_091541000.1">
    <property type="nucleotide sequence ID" value="NZ_FONY01000006.1"/>
</dbReference>
<gene>
    <name evidence="2" type="ORF">SAMN04488541_100668</name>
</gene>
<protein>
    <recommendedName>
        <fullName evidence="1">DUF4097 domain-containing protein</fullName>
    </recommendedName>
</protein>
<proteinExistence type="predicted"/>
<dbReference type="Pfam" id="PF13349">
    <property type="entry name" value="DUF4097"/>
    <property type="match status" value="1"/>
</dbReference>
<evidence type="ECO:0000259" key="1">
    <source>
        <dbReference type="Pfam" id="PF13349"/>
    </source>
</evidence>
<reference evidence="2 3" key="1">
    <citation type="submission" date="2016-10" db="EMBL/GenBank/DDBJ databases">
        <authorList>
            <person name="de Groot N.N."/>
        </authorList>
    </citation>
    <scope>NUCLEOTIDE SEQUENCE [LARGE SCALE GENOMIC DNA]</scope>
    <source>
        <strain>GEY</strain>
        <strain evidence="3">DSM 9560</strain>
    </source>
</reference>
<dbReference type="Proteomes" id="UP000199513">
    <property type="component" value="Unassembled WGS sequence"/>
</dbReference>
<dbReference type="EMBL" id="FONY01000006">
    <property type="protein sequence ID" value="SFE75589.1"/>
    <property type="molecule type" value="Genomic_DNA"/>
</dbReference>
<keyword evidence="3" id="KW-1185">Reference proteome</keyword>
<organism evidence="2 3">
    <name type="scientific">Thermoflexibacter ruber</name>
    <dbReference type="NCBI Taxonomy" id="1003"/>
    <lineage>
        <taxon>Bacteria</taxon>
        <taxon>Pseudomonadati</taxon>
        <taxon>Bacteroidota</taxon>
        <taxon>Cytophagia</taxon>
        <taxon>Cytophagales</taxon>
        <taxon>Thermoflexibacteraceae</taxon>
        <taxon>Thermoflexibacter</taxon>
    </lineage>
</organism>
<dbReference type="OrthoDB" id="1115882at2"/>